<dbReference type="GeneID" id="34239832"/>
<evidence type="ECO:0000313" key="2">
    <source>
        <dbReference type="EMBL" id="ADX45310.1"/>
    </source>
</evidence>
<keyword evidence="3" id="KW-1185">Reference proteome</keyword>
<dbReference type="SUPFAM" id="SSF56801">
    <property type="entry name" value="Acetyl-CoA synthetase-like"/>
    <property type="match status" value="1"/>
</dbReference>
<accession>F0Q238</accession>
<protein>
    <submittedName>
        <fullName evidence="2">AMP-dependent synthetase and ligase</fullName>
    </submittedName>
</protein>
<evidence type="ECO:0000259" key="1">
    <source>
        <dbReference type="Pfam" id="PF00501"/>
    </source>
</evidence>
<dbReference type="Gene3D" id="3.30.300.30">
    <property type="match status" value="1"/>
</dbReference>
<dbReference type="PANTHER" id="PTHR43767:SF1">
    <property type="entry name" value="NONRIBOSOMAL PEPTIDE SYNTHASE PES1 (EUROFUNG)-RELATED"/>
    <property type="match status" value="1"/>
</dbReference>
<dbReference type="RefSeq" id="WP_013593837.1">
    <property type="nucleotide sequence ID" value="NC_015138.1"/>
</dbReference>
<dbReference type="InterPro" id="IPR045851">
    <property type="entry name" value="AMP-bd_C_sf"/>
</dbReference>
<dbReference type="Gene3D" id="3.40.50.12780">
    <property type="entry name" value="N-terminal domain of ligase-like"/>
    <property type="match status" value="1"/>
</dbReference>
<proteinExistence type="predicted"/>
<dbReference type="InterPro" id="IPR000873">
    <property type="entry name" value="AMP-dep_synth/lig_dom"/>
</dbReference>
<dbReference type="GO" id="GO:0016878">
    <property type="term" value="F:acid-thiol ligase activity"/>
    <property type="evidence" value="ECO:0007669"/>
    <property type="project" value="UniProtKB-ARBA"/>
</dbReference>
<dbReference type="OrthoDB" id="9787658at2"/>
<dbReference type="InterPro" id="IPR050237">
    <property type="entry name" value="ATP-dep_AMP-bd_enzyme"/>
</dbReference>
<sequence length="460" mass="48983">MPVLPLHALPSVPRAGDAPVCRRGALTVTWRAFLEGVARRSEGIRRHGAERWLLAADDACGFATGLLAILHAGRQAVIPPNIQPGTLARLASAYDAALADVPGAPCDAASGDASGLAPIDPHRPAIHIYTSGSTGDPKPVRKTLAQFQAEVATLEALWGEAIGGAGFIATAPHAHFYGLLFRVLWPLATGRVFDAATIDTPSLLHERLACFAPAAVLVSSPAQLTRLPELLPLGGLRTVLRHVFSSGGPLPAGTALVFRQQFGEAPTEVFGSTETGGIGWRQQAEDDAWTPMPGMRITRGEQGALQLRSPFLPDPDAVFEMDDAVAISPGGGRFRLLGRLDRTVKIEEKRVSLPDLEARLASHPWVAQAAAVLLQRGRLRIGAAAVLTPEGRDALEREGHRLLSRALRLHLSGHFDAVVLPRHWRFPPQLPVNERGKLPAAAVAALFHAEDDSDVRAVAA</sequence>
<dbReference type="InterPro" id="IPR042099">
    <property type="entry name" value="ANL_N_sf"/>
</dbReference>
<dbReference type="Proteomes" id="UP000002482">
    <property type="component" value="Chromosome"/>
</dbReference>
<dbReference type="Pfam" id="PF00501">
    <property type="entry name" value="AMP-binding"/>
    <property type="match status" value="1"/>
</dbReference>
<dbReference type="AlphaFoldDB" id="F0Q238"/>
<feature type="domain" description="AMP-dependent synthetase/ligase" evidence="1">
    <location>
        <begin position="116"/>
        <end position="288"/>
    </location>
</feature>
<dbReference type="KEGG" id="aaa:Acav_1388"/>
<dbReference type="EMBL" id="CP002521">
    <property type="protein sequence ID" value="ADX45310.1"/>
    <property type="molecule type" value="Genomic_DNA"/>
</dbReference>
<keyword evidence="2" id="KW-0436">Ligase</keyword>
<dbReference type="HOGENOM" id="CLU_026234_0_1_4"/>
<reference evidence="2" key="1">
    <citation type="submission" date="2011-02" db="EMBL/GenBank/DDBJ databases">
        <title>Complete sequence of Acidovorax avenae subsp. avenae ATCC 19860.</title>
        <authorList>
            <consortium name="US DOE Joint Genome Institute"/>
            <person name="Lucas S."/>
            <person name="Copeland A."/>
            <person name="Lapidus A."/>
            <person name="Cheng J.-F."/>
            <person name="Goodwin L."/>
            <person name="Pitluck S."/>
            <person name="Chertkov O."/>
            <person name="Held B."/>
            <person name="Detter J.C."/>
            <person name="Han C."/>
            <person name="Tapia R."/>
            <person name="Land M."/>
            <person name="Hauser L."/>
            <person name="Kyrpides N."/>
            <person name="Ivanova N."/>
            <person name="Ovchinnikova G."/>
            <person name="Pagani I."/>
            <person name="Gordon S."/>
            <person name="Woyke T."/>
        </authorList>
    </citation>
    <scope>NUCLEOTIDE SEQUENCE</scope>
    <source>
        <strain evidence="2">ATCC 19860</strain>
    </source>
</reference>
<organism evidence="2 3">
    <name type="scientific">Paracidovorax avenae (strain ATCC 19860 / DSM 7227 / CCUG 15838 / JCM 20985 / LMG 2117 / NCPPB 1011)</name>
    <name type="common">Acidovorax avenae</name>
    <dbReference type="NCBI Taxonomy" id="643561"/>
    <lineage>
        <taxon>Bacteria</taxon>
        <taxon>Pseudomonadati</taxon>
        <taxon>Pseudomonadota</taxon>
        <taxon>Betaproteobacteria</taxon>
        <taxon>Burkholderiales</taxon>
        <taxon>Comamonadaceae</taxon>
        <taxon>Paracidovorax</taxon>
    </lineage>
</organism>
<name>F0Q238_PARA1</name>
<dbReference type="PANTHER" id="PTHR43767">
    <property type="entry name" value="LONG-CHAIN-FATTY-ACID--COA LIGASE"/>
    <property type="match status" value="1"/>
</dbReference>
<evidence type="ECO:0000313" key="3">
    <source>
        <dbReference type="Proteomes" id="UP000002482"/>
    </source>
</evidence>
<gene>
    <name evidence="2" type="ordered locus">Acav_1388</name>
</gene>